<dbReference type="RefSeq" id="WP_006352020.1">
    <property type="nucleotide sequence ID" value="NZ_ADNY01000031.1"/>
</dbReference>
<proteinExistence type="predicted"/>
<reference evidence="1 2" key="1">
    <citation type="submission" date="2010-04" db="EMBL/GenBank/DDBJ databases">
        <authorList>
            <person name="Muzny D."/>
            <person name="Qin X."/>
            <person name="Deng J."/>
            <person name="Jiang H."/>
            <person name="Liu Y."/>
            <person name="Qu J."/>
            <person name="Song X.-Z."/>
            <person name="Zhang L."/>
            <person name="Thornton R."/>
            <person name="Coyle M."/>
            <person name="Francisco L."/>
            <person name="Jackson L."/>
            <person name="Javaid M."/>
            <person name="Korchina V."/>
            <person name="Kovar C."/>
            <person name="Mata R."/>
            <person name="Mathew T."/>
            <person name="Ngo R."/>
            <person name="Nguyen L."/>
            <person name="Nguyen N."/>
            <person name="Okwuonu G."/>
            <person name="Ongeri F."/>
            <person name="Pham C."/>
            <person name="Simmons D."/>
            <person name="Wilczek-Boney K."/>
            <person name="Hale W."/>
            <person name="Jakkamsetti A."/>
            <person name="Pham P."/>
            <person name="Ruth R."/>
            <person name="San Lucas F."/>
            <person name="Warren J."/>
            <person name="Zhang J."/>
            <person name="Zhao Z."/>
            <person name="Zhou C."/>
            <person name="Zhu D."/>
            <person name="Lee S."/>
            <person name="Bess C."/>
            <person name="Blankenburg K."/>
            <person name="Forbes L."/>
            <person name="Fu Q."/>
            <person name="Gubbala S."/>
            <person name="Hirani K."/>
            <person name="Jayaseelan J.C."/>
            <person name="Lara F."/>
            <person name="Munidasa M."/>
            <person name="Palculict T."/>
            <person name="Patil S."/>
            <person name="Pu L.-L."/>
            <person name="Saada N."/>
            <person name="Tang L."/>
            <person name="Weissenberger G."/>
            <person name="Zhu Y."/>
            <person name="Hemphill L."/>
            <person name="Shang Y."/>
            <person name="Youmans B."/>
            <person name="Ayvaz T."/>
            <person name="Ross M."/>
            <person name="Santibanez J."/>
            <person name="Aqrawi P."/>
            <person name="Gross S."/>
            <person name="Joshi V."/>
            <person name="Fowler G."/>
            <person name="Nazareth L."/>
            <person name="Reid J."/>
            <person name="Worley K."/>
            <person name="Petrosino J."/>
            <person name="Highlander S."/>
            <person name="Gibbs R."/>
        </authorList>
    </citation>
    <scope>NUCLEOTIDE SEQUENCE [LARGE SCALE GENOMIC DNA]</scope>
    <source>
        <strain evidence="1 2">DSM 11664</strain>
    </source>
</reference>
<organism evidence="1 2">
    <name type="scientific">Lactobacillus amylolyticus DSM 11664</name>
    <dbReference type="NCBI Taxonomy" id="585524"/>
    <lineage>
        <taxon>Bacteria</taxon>
        <taxon>Bacillati</taxon>
        <taxon>Bacillota</taxon>
        <taxon>Bacilli</taxon>
        <taxon>Lactobacillales</taxon>
        <taxon>Lactobacillaceae</taxon>
        <taxon>Lactobacillus</taxon>
    </lineage>
</organism>
<comment type="caution">
    <text evidence="1">The sequence shown here is derived from an EMBL/GenBank/DDBJ whole genome shotgun (WGS) entry which is preliminary data.</text>
</comment>
<evidence type="ECO:0000313" key="1">
    <source>
        <dbReference type="EMBL" id="EFG55473.1"/>
    </source>
</evidence>
<sequence length="63" mass="6908">MKKTISRSAASQTAVKHIGTGKAISWSIAQTSKYDFPVWTVMVSTGTEIHEVKVDAEKNEVID</sequence>
<gene>
    <name evidence="1" type="ORF">HMPREF0493_0868</name>
</gene>
<dbReference type="AlphaFoldDB" id="D4YTK7"/>
<dbReference type="Proteomes" id="UP000004069">
    <property type="component" value="Unassembled WGS sequence"/>
</dbReference>
<name>D4YTK7_9LACO</name>
<evidence type="ECO:0008006" key="3">
    <source>
        <dbReference type="Google" id="ProtNLM"/>
    </source>
</evidence>
<dbReference type="EMBL" id="ADNY01000031">
    <property type="protein sequence ID" value="EFG55473.1"/>
    <property type="molecule type" value="Genomic_DNA"/>
</dbReference>
<accession>D4YTK7</accession>
<protein>
    <recommendedName>
        <fullName evidence="3">PepSY domain-containing protein</fullName>
    </recommendedName>
</protein>
<dbReference type="Gene3D" id="3.10.450.40">
    <property type="match status" value="1"/>
</dbReference>
<keyword evidence="2" id="KW-1185">Reference proteome</keyword>
<dbReference type="OrthoDB" id="2325158at2"/>
<evidence type="ECO:0000313" key="2">
    <source>
        <dbReference type="Proteomes" id="UP000004069"/>
    </source>
</evidence>
<dbReference type="PATRIC" id="fig|585524.9.peg.461"/>